<comment type="similarity">
    <text evidence="10 13">Belongs to the GARS family.</text>
</comment>
<dbReference type="Gene3D" id="3.90.600.10">
    <property type="entry name" value="Phosphoribosylglycinamide synthetase, C-terminal domain"/>
    <property type="match status" value="1"/>
</dbReference>
<protein>
    <recommendedName>
        <fullName evidence="4 13">Phosphoribosylamine--glycine ligase</fullName>
        <ecNumber evidence="4 13">6.3.4.13</ecNumber>
    </recommendedName>
    <alternativeName>
        <fullName evidence="13">GARS</fullName>
    </alternativeName>
    <alternativeName>
        <fullName evidence="11 13">Glycinamide ribonucleotide synthetase</fullName>
    </alternativeName>
    <alternativeName>
        <fullName evidence="12 13">Phosphoribosylglycinamide synthetase</fullName>
    </alternativeName>
</protein>
<dbReference type="PANTHER" id="PTHR43472">
    <property type="entry name" value="PHOSPHORIBOSYLAMINE--GLYCINE LIGASE"/>
    <property type="match status" value="1"/>
</dbReference>
<dbReference type="Gene3D" id="3.30.470.20">
    <property type="entry name" value="ATP-grasp fold, B domain"/>
    <property type="match status" value="1"/>
</dbReference>
<evidence type="ECO:0000256" key="7">
    <source>
        <dbReference type="ARBA" id="ARBA00022755"/>
    </source>
</evidence>
<evidence type="ECO:0000256" key="4">
    <source>
        <dbReference type="ARBA" id="ARBA00013255"/>
    </source>
</evidence>
<dbReference type="InterPro" id="IPR020561">
    <property type="entry name" value="PRibGlycinamid_synth_ATP-grasp"/>
</dbReference>
<feature type="domain" description="ATP-grasp" evidence="15">
    <location>
        <begin position="108"/>
        <end position="314"/>
    </location>
</feature>
<accession>A0A429ZSL8</accession>
<dbReference type="InterPro" id="IPR013815">
    <property type="entry name" value="ATP_grasp_subdomain_1"/>
</dbReference>
<dbReference type="Gene3D" id="3.30.1490.20">
    <property type="entry name" value="ATP-grasp fold, A domain"/>
    <property type="match status" value="1"/>
</dbReference>
<comment type="cofactor">
    <cofactor evidence="2">
        <name>Mg(2+)</name>
        <dbReference type="ChEBI" id="CHEBI:18420"/>
    </cofactor>
</comment>
<dbReference type="OrthoDB" id="9807240at2"/>
<dbReference type="GO" id="GO:0009113">
    <property type="term" value="P:purine nucleobase biosynthetic process"/>
    <property type="evidence" value="ECO:0007669"/>
    <property type="project" value="InterPro"/>
</dbReference>
<dbReference type="InterPro" id="IPR020562">
    <property type="entry name" value="PRibGlycinamide_synth_N"/>
</dbReference>
<dbReference type="GO" id="GO:0046872">
    <property type="term" value="F:metal ion binding"/>
    <property type="evidence" value="ECO:0007669"/>
    <property type="project" value="InterPro"/>
</dbReference>
<dbReference type="InterPro" id="IPR011761">
    <property type="entry name" value="ATP-grasp"/>
</dbReference>
<dbReference type="FunFam" id="3.30.1490.20:FF:000006">
    <property type="entry name" value="phosphoribosylamine--glycine ligase, chloroplastic-like"/>
    <property type="match status" value="1"/>
</dbReference>
<dbReference type="NCBIfam" id="TIGR00877">
    <property type="entry name" value="purD"/>
    <property type="match status" value="1"/>
</dbReference>
<evidence type="ECO:0000256" key="9">
    <source>
        <dbReference type="ARBA" id="ARBA00023211"/>
    </source>
</evidence>
<evidence type="ECO:0000256" key="12">
    <source>
        <dbReference type="ARBA" id="ARBA00042864"/>
    </source>
</evidence>
<evidence type="ECO:0000256" key="10">
    <source>
        <dbReference type="ARBA" id="ARBA00038345"/>
    </source>
</evidence>
<dbReference type="EC" id="6.3.4.13" evidence="4 13"/>
<dbReference type="UniPathway" id="UPA00074">
    <property type="reaction ID" value="UER00125"/>
</dbReference>
<dbReference type="AlphaFoldDB" id="A0A429ZSL8"/>
<dbReference type="SMART" id="SM01210">
    <property type="entry name" value="GARS_C"/>
    <property type="match status" value="1"/>
</dbReference>
<dbReference type="SMART" id="SM01209">
    <property type="entry name" value="GARS_A"/>
    <property type="match status" value="1"/>
</dbReference>
<dbReference type="InterPro" id="IPR016185">
    <property type="entry name" value="PreATP-grasp_dom_sf"/>
</dbReference>
<dbReference type="Proteomes" id="UP000287239">
    <property type="component" value="Unassembled WGS sequence"/>
</dbReference>
<comment type="caution">
    <text evidence="16">The sequence shown here is derived from an EMBL/GenBank/DDBJ whole genome shotgun (WGS) entry which is preliminary data.</text>
</comment>
<keyword evidence="6 14" id="KW-0547">Nucleotide-binding</keyword>
<dbReference type="SUPFAM" id="SSF51246">
    <property type="entry name" value="Rudiment single hybrid motif"/>
    <property type="match status" value="1"/>
</dbReference>
<comment type="catalytic activity">
    <reaction evidence="13">
        <text>5-phospho-beta-D-ribosylamine + glycine + ATP = N(1)-(5-phospho-beta-D-ribosyl)glycinamide + ADP + phosphate + H(+)</text>
        <dbReference type="Rhea" id="RHEA:17453"/>
        <dbReference type="ChEBI" id="CHEBI:15378"/>
        <dbReference type="ChEBI" id="CHEBI:30616"/>
        <dbReference type="ChEBI" id="CHEBI:43474"/>
        <dbReference type="ChEBI" id="CHEBI:57305"/>
        <dbReference type="ChEBI" id="CHEBI:58681"/>
        <dbReference type="ChEBI" id="CHEBI:143788"/>
        <dbReference type="ChEBI" id="CHEBI:456216"/>
        <dbReference type="EC" id="6.3.4.13"/>
    </reaction>
</comment>
<keyword evidence="17" id="KW-1185">Reference proteome</keyword>
<evidence type="ECO:0000256" key="2">
    <source>
        <dbReference type="ARBA" id="ARBA00001946"/>
    </source>
</evidence>
<dbReference type="Pfam" id="PF02843">
    <property type="entry name" value="GARS_C"/>
    <property type="match status" value="1"/>
</dbReference>
<proteinExistence type="inferred from homology"/>
<keyword evidence="5 13" id="KW-0436">Ligase</keyword>
<dbReference type="HAMAP" id="MF_00138">
    <property type="entry name" value="GARS"/>
    <property type="match status" value="1"/>
</dbReference>
<evidence type="ECO:0000256" key="6">
    <source>
        <dbReference type="ARBA" id="ARBA00022741"/>
    </source>
</evidence>
<sequence length="421" mass="45626">MKLLVIGSGGREHAISKKLLASPLVSTVYCAPGNPGMGLDQINCVNISEDNHQALADFALDQEISWTFVGPEQPLVDGLVDSFALAGLQVFGPSQKAAQIEGSKEFAKSLMAKYQIPTANYQVFTEFEPAWQYVRDQGLPLVLKADGLAAGKGVIIPETLPEAKLALESMLVTKQFGDSGQRVVIEEFLVGEEFSLLAFVHGGKMYPLEIAQDHKRALAGDKGLNTGGMGAYAPVPQVSKETVATAITSILEPTVVALTAENCDFSGVLYAGLIATATGPQVIEFNARMGDPETQVLLEHLTSDLAENITDIFLGKEPRITWDQENYHLGVVLASGGYPEAYDRGMKIPKFKLATNVSVYYSGVTANQEGQLVAAGGRVLMLVSKGEDLKTAQRNIYQELKKHDLKEYYYREDIGYRGIES</sequence>
<reference evidence="16 17" key="1">
    <citation type="submission" date="2017-05" db="EMBL/GenBank/DDBJ databases">
        <title>Vagococcus spp. assemblies.</title>
        <authorList>
            <person name="Gulvik C.A."/>
        </authorList>
    </citation>
    <scope>NUCLEOTIDE SEQUENCE [LARGE SCALE GENOMIC DNA]</scope>
    <source>
        <strain evidence="16 17">NCFB 2777</strain>
    </source>
</reference>
<evidence type="ECO:0000256" key="1">
    <source>
        <dbReference type="ARBA" id="ARBA00001936"/>
    </source>
</evidence>
<dbReference type="InterPro" id="IPR020560">
    <property type="entry name" value="PRibGlycinamide_synth_C-dom"/>
</dbReference>
<evidence type="ECO:0000256" key="14">
    <source>
        <dbReference type="PROSITE-ProRule" id="PRU00409"/>
    </source>
</evidence>
<dbReference type="Pfam" id="PF01071">
    <property type="entry name" value="GARS_A"/>
    <property type="match status" value="1"/>
</dbReference>
<dbReference type="GO" id="GO:0004637">
    <property type="term" value="F:phosphoribosylamine-glycine ligase activity"/>
    <property type="evidence" value="ECO:0007669"/>
    <property type="project" value="UniProtKB-UniRule"/>
</dbReference>
<dbReference type="InterPro" id="IPR000115">
    <property type="entry name" value="PRibGlycinamide_synth"/>
</dbReference>
<name>A0A429ZSL8_9ENTE</name>
<evidence type="ECO:0000313" key="17">
    <source>
        <dbReference type="Proteomes" id="UP000287239"/>
    </source>
</evidence>
<dbReference type="Gene3D" id="3.40.50.20">
    <property type="match status" value="1"/>
</dbReference>
<evidence type="ECO:0000256" key="5">
    <source>
        <dbReference type="ARBA" id="ARBA00022598"/>
    </source>
</evidence>
<dbReference type="SUPFAM" id="SSF52440">
    <property type="entry name" value="PreATP-grasp domain"/>
    <property type="match status" value="1"/>
</dbReference>
<evidence type="ECO:0000256" key="8">
    <source>
        <dbReference type="ARBA" id="ARBA00022840"/>
    </source>
</evidence>
<dbReference type="Pfam" id="PF02844">
    <property type="entry name" value="GARS_N"/>
    <property type="match status" value="1"/>
</dbReference>
<keyword evidence="8 14" id="KW-0067">ATP-binding</keyword>
<dbReference type="PROSITE" id="PS50975">
    <property type="entry name" value="ATP_GRASP"/>
    <property type="match status" value="1"/>
</dbReference>
<keyword evidence="7 13" id="KW-0658">Purine biosynthesis</keyword>
<keyword evidence="9" id="KW-0464">Manganese</keyword>
<dbReference type="PANTHER" id="PTHR43472:SF1">
    <property type="entry name" value="PHOSPHORIBOSYLAMINE--GLYCINE LIGASE, CHLOROPLASTIC"/>
    <property type="match status" value="1"/>
</dbReference>
<gene>
    <name evidence="13" type="primary">purD</name>
    <name evidence="16" type="ORF">CBF35_05680</name>
</gene>
<dbReference type="GeneID" id="98567854"/>
<dbReference type="InterPro" id="IPR037123">
    <property type="entry name" value="PRibGlycinamide_synth_C_sf"/>
</dbReference>
<dbReference type="EMBL" id="NGJU01000006">
    <property type="protein sequence ID" value="RST96722.1"/>
    <property type="molecule type" value="Genomic_DNA"/>
</dbReference>
<dbReference type="GO" id="GO:0006189">
    <property type="term" value="P:'de novo' IMP biosynthetic process"/>
    <property type="evidence" value="ECO:0007669"/>
    <property type="project" value="UniProtKB-UniRule"/>
</dbReference>
<evidence type="ECO:0000256" key="11">
    <source>
        <dbReference type="ARBA" id="ARBA00042242"/>
    </source>
</evidence>
<dbReference type="RefSeq" id="WP_126778998.1">
    <property type="nucleotide sequence ID" value="NZ_NGJU01000006.1"/>
</dbReference>
<comment type="cofactor">
    <cofactor evidence="1">
        <name>Mn(2+)</name>
        <dbReference type="ChEBI" id="CHEBI:29035"/>
    </cofactor>
</comment>
<evidence type="ECO:0000256" key="13">
    <source>
        <dbReference type="HAMAP-Rule" id="MF_00138"/>
    </source>
</evidence>
<evidence type="ECO:0000259" key="15">
    <source>
        <dbReference type="PROSITE" id="PS50975"/>
    </source>
</evidence>
<dbReference type="SUPFAM" id="SSF56059">
    <property type="entry name" value="Glutathione synthetase ATP-binding domain-like"/>
    <property type="match status" value="1"/>
</dbReference>
<evidence type="ECO:0000313" key="16">
    <source>
        <dbReference type="EMBL" id="RST96722.1"/>
    </source>
</evidence>
<dbReference type="GO" id="GO:0005524">
    <property type="term" value="F:ATP binding"/>
    <property type="evidence" value="ECO:0007669"/>
    <property type="project" value="UniProtKB-UniRule"/>
</dbReference>
<comment type="pathway">
    <text evidence="3 13">Purine metabolism; IMP biosynthesis via de novo pathway; N(1)-(5-phospho-D-ribosyl)glycinamide from 5-phospho-alpha-D-ribose 1-diphosphate: step 2/2.</text>
</comment>
<evidence type="ECO:0000256" key="3">
    <source>
        <dbReference type="ARBA" id="ARBA00005174"/>
    </source>
</evidence>
<organism evidence="16 17">
    <name type="scientific">Vagococcus salmoninarum</name>
    <dbReference type="NCBI Taxonomy" id="2739"/>
    <lineage>
        <taxon>Bacteria</taxon>
        <taxon>Bacillati</taxon>
        <taxon>Bacillota</taxon>
        <taxon>Bacilli</taxon>
        <taxon>Lactobacillales</taxon>
        <taxon>Enterococcaceae</taxon>
        <taxon>Vagococcus</taxon>
    </lineage>
</organism>
<dbReference type="InterPro" id="IPR011054">
    <property type="entry name" value="Rudment_hybrid_motif"/>
</dbReference>